<dbReference type="InterPro" id="IPR042070">
    <property type="entry name" value="PucR_C-HTH_sf"/>
</dbReference>
<evidence type="ECO:0000313" key="5">
    <source>
        <dbReference type="EMBL" id="MFC7220399.1"/>
    </source>
</evidence>
<dbReference type="EMBL" id="JBHSZO010000033">
    <property type="protein sequence ID" value="MFC7220399.1"/>
    <property type="molecule type" value="Genomic_DNA"/>
</dbReference>
<dbReference type="PANTHER" id="PTHR33744:SF1">
    <property type="entry name" value="DNA-BINDING TRANSCRIPTIONAL ACTIVATOR ADER"/>
    <property type="match status" value="1"/>
</dbReference>
<feature type="domain" description="PucR C-terminal helix-turn-helix" evidence="2">
    <location>
        <begin position="331"/>
        <end position="389"/>
    </location>
</feature>
<dbReference type="PANTHER" id="PTHR33744">
    <property type="entry name" value="CARBOHYDRATE DIACID REGULATOR"/>
    <property type="match status" value="1"/>
</dbReference>
<dbReference type="Pfam" id="PF14361">
    <property type="entry name" value="RsbRD_N"/>
    <property type="match status" value="1"/>
</dbReference>
<comment type="caution">
    <text evidence="5">The sequence shown here is derived from an EMBL/GenBank/DDBJ whole genome shotgun (WGS) entry which is preliminary data.</text>
</comment>
<dbReference type="InterPro" id="IPR025736">
    <property type="entry name" value="PucR_C-HTH_dom"/>
</dbReference>
<reference evidence="6" key="1">
    <citation type="journal article" date="2019" name="Int. J. Syst. Evol. Microbiol.">
        <title>The Global Catalogue of Microorganisms (GCM) 10K type strain sequencing project: providing services to taxonomists for standard genome sequencing and annotation.</title>
        <authorList>
            <consortium name="The Broad Institute Genomics Platform"/>
            <consortium name="The Broad Institute Genome Sequencing Center for Infectious Disease"/>
            <person name="Wu L."/>
            <person name="Ma J."/>
        </authorList>
    </citation>
    <scope>NUCLEOTIDE SEQUENCE [LARGE SCALE GENOMIC DNA]</scope>
    <source>
        <strain evidence="6">CGMCC 1.13681</strain>
    </source>
</reference>
<protein>
    <submittedName>
        <fullName evidence="5">PucR family transcriptional regulator</fullName>
    </submittedName>
</protein>
<dbReference type="Gene3D" id="1.10.10.2840">
    <property type="entry name" value="PucR C-terminal helix-turn-helix domain"/>
    <property type="match status" value="1"/>
</dbReference>
<dbReference type="InterPro" id="IPR025751">
    <property type="entry name" value="RsbRD_N_dom"/>
</dbReference>
<dbReference type="RefSeq" id="WP_386417045.1">
    <property type="nucleotide sequence ID" value="NZ_JBHSZO010000033.1"/>
</dbReference>
<feature type="domain" description="RsbT co-antagonist protein RsbRD N-terminal" evidence="3">
    <location>
        <begin position="27"/>
        <end position="165"/>
    </location>
</feature>
<evidence type="ECO:0000256" key="1">
    <source>
        <dbReference type="ARBA" id="ARBA00006754"/>
    </source>
</evidence>
<dbReference type="Proteomes" id="UP001596413">
    <property type="component" value="Unassembled WGS sequence"/>
</dbReference>
<evidence type="ECO:0000313" key="6">
    <source>
        <dbReference type="Proteomes" id="UP001596413"/>
    </source>
</evidence>
<proteinExistence type="inferred from homology"/>
<dbReference type="InterPro" id="IPR051448">
    <property type="entry name" value="CdaR-like_regulators"/>
</dbReference>
<organism evidence="5 6">
    <name type="scientific">Streptomyces polyrhachis</name>
    <dbReference type="NCBI Taxonomy" id="1282885"/>
    <lineage>
        <taxon>Bacteria</taxon>
        <taxon>Bacillati</taxon>
        <taxon>Actinomycetota</taxon>
        <taxon>Actinomycetes</taxon>
        <taxon>Kitasatosporales</taxon>
        <taxon>Streptomycetaceae</taxon>
        <taxon>Streptomyces</taxon>
    </lineage>
</organism>
<keyword evidence="6" id="KW-1185">Reference proteome</keyword>
<dbReference type="Pfam" id="PF13556">
    <property type="entry name" value="HTH_30"/>
    <property type="match status" value="1"/>
</dbReference>
<dbReference type="InterPro" id="IPR041522">
    <property type="entry name" value="CdaR_GGDEF"/>
</dbReference>
<sequence>MSTRRSRSEQEWAVLASASRELTTRVPELADLLLAELDAHSPAYAVAVPRDEHWREICEALRHGIDALTASRSAPRPDLAYVAELGRRRAEQGISLDLLLYAFRRAGYLLWNELTDTVSARDPAALSLLGRTAVTVWAGVDDQATKAADAYRATERELLRRTDERVQALLDALLAGQRDAALVRRASAALDLPEQGRYAVLVLRAEDRAPARVADGDGLRFLWRMRTDGEVGVVALGESAGLADLVGCVAARRGGPGGISTVVGGLAELGRARRQAELALGTLPAGAAGLVRLDRCLPAALVTAQPELAGLLVEDVFGGLDALEAADRSVLLETLETWLECGGSAARAATRLYCHRNTVFNRLRRLEQLTERSLSRPRDLVEMTLALDAGRPPQGKP</sequence>
<evidence type="ECO:0000259" key="3">
    <source>
        <dbReference type="Pfam" id="PF14361"/>
    </source>
</evidence>
<name>A0ABW2GJT0_9ACTN</name>
<feature type="domain" description="CdaR GGDEF-like" evidence="4">
    <location>
        <begin position="176"/>
        <end position="280"/>
    </location>
</feature>
<comment type="similarity">
    <text evidence="1">Belongs to the CdaR family.</text>
</comment>
<dbReference type="Pfam" id="PF17853">
    <property type="entry name" value="GGDEF_2"/>
    <property type="match status" value="1"/>
</dbReference>
<accession>A0ABW2GJT0</accession>
<gene>
    <name evidence="5" type="ORF">ACFQLX_19845</name>
</gene>
<evidence type="ECO:0000259" key="4">
    <source>
        <dbReference type="Pfam" id="PF17853"/>
    </source>
</evidence>
<evidence type="ECO:0000259" key="2">
    <source>
        <dbReference type="Pfam" id="PF13556"/>
    </source>
</evidence>